<dbReference type="AlphaFoldDB" id="H1D310"/>
<gene>
    <name evidence="1" type="ORF">HMPREF9453_01998</name>
</gene>
<evidence type="ECO:0000313" key="1">
    <source>
        <dbReference type="EMBL" id="EHO62066.1"/>
    </source>
</evidence>
<organism evidence="1 2">
    <name type="scientific">Dialister succinatiphilus YIT 11850</name>
    <dbReference type="NCBI Taxonomy" id="742743"/>
    <lineage>
        <taxon>Bacteria</taxon>
        <taxon>Bacillati</taxon>
        <taxon>Bacillota</taxon>
        <taxon>Negativicutes</taxon>
        <taxon>Veillonellales</taxon>
        <taxon>Veillonellaceae</taxon>
        <taxon>Dialister</taxon>
    </lineage>
</organism>
<accession>H1D310</accession>
<name>H1D310_9FIRM</name>
<keyword evidence="2" id="KW-1185">Reference proteome</keyword>
<reference evidence="1 2" key="1">
    <citation type="submission" date="2011-11" db="EMBL/GenBank/DDBJ databases">
        <title>The Genome Sequence of Dialister succinatiphilus YIT 11850.</title>
        <authorList>
            <consortium name="The Broad Institute Genome Sequencing Platform"/>
            <person name="Earl A."/>
            <person name="Ward D."/>
            <person name="Feldgarden M."/>
            <person name="Gevers D."/>
            <person name="Morotomi M."/>
            <person name="Young S.K."/>
            <person name="Zeng Q."/>
            <person name="Gargeya S."/>
            <person name="Fitzgerald M."/>
            <person name="Haas B."/>
            <person name="Abouelleil A."/>
            <person name="Alvarado L."/>
            <person name="Arachchi H.M."/>
            <person name="Berlin A."/>
            <person name="Brown A."/>
            <person name="Chapman S.B."/>
            <person name="Dunbar C."/>
            <person name="Gearin G."/>
            <person name="Goldberg J."/>
            <person name="Griggs A."/>
            <person name="Gujja S."/>
            <person name="Heiman D."/>
            <person name="Howarth C."/>
            <person name="Lui A."/>
            <person name="MacDonald P.J.P."/>
            <person name="Montmayeur A."/>
            <person name="Murphy C."/>
            <person name="Neiman D."/>
            <person name="Pearson M."/>
            <person name="Priest M."/>
            <person name="Roberts A."/>
            <person name="Saif S."/>
            <person name="Shea T."/>
            <person name="Sisk P."/>
            <person name="Stolte C."/>
            <person name="Sykes S."/>
            <person name="Wortman J."/>
            <person name="Nusbaum C."/>
            <person name="Birren B."/>
        </authorList>
    </citation>
    <scope>NUCLEOTIDE SEQUENCE [LARGE SCALE GENOMIC DNA]</scope>
    <source>
        <strain evidence="1 2">YIT 11850</strain>
    </source>
</reference>
<protein>
    <submittedName>
        <fullName evidence="1">Uncharacterized protein</fullName>
    </submittedName>
</protein>
<evidence type="ECO:0000313" key="2">
    <source>
        <dbReference type="Proteomes" id="UP000003277"/>
    </source>
</evidence>
<dbReference type="Proteomes" id="UP000003277">
    <property type="component" value="Unassembled WGS sequence"/>
</dbReference>
<sequence length="61" mass="7140">MQSLHRVEKSHSPMVCSRQAACHLGAVIKKGCEEMMTIFSQPFFKREYQMRIMLPAAKRRQ</sequence>
<dbReference type="EMBL" id="ADLT01000070">
    <property type="protein sequence ID" value="EHO62066.1"/>
    <property type="molecule type" value="Genomic_DNA"/>
</dbReference>
<proteinExistence type="predicted"/>
<dbReference type="HOGENOM" id="CLU_2915028_0_0_9"/>
<comment type="caution">
    <text evidence="1">The sequence shown here is derived from an EMBL/GenBank/DDBJ whole genome shotgun (WGS) entry which is preliminary data.</text>
</comment>